<evidence type="ECO:0000313" key="3">
    <source>
        <dbReference type="Proteomes" id="UP001196413"/>
    </source>
</evidence>
<name>A0AAD5N4L9_PARTN</name>
<keyword evidence="3" id="KW-1185">Reference proteome</keyword>
<dbReference type="Proteomes" id="UP001196413">
    <property type="component" value="Unassembled WGS sequence"/>
</dbReference>
<evidence type="ECO:0000256" key="1">
    <source>
        <dbReference type="SAM" id="MobiDB-lite"/>
    </source>
</evidence>
<dbReference type="AlphaFoldDB" id="A0AAD5N4L9"/>
<comment type="caution">
    <text evidence="2">The sequence shown here is derived from an EMBL/GenBank/DDBJ whole genome shotgun (WGS) entry which is preliminary data.</text>
</comment>
<gene>
    <name evidence="2" type="ORF">KIN20_018741</name>
</gene>
<feature type="compositionally biased region" description="Basic and acidic residues" evidence="1">
    <location>
        <begin position="17"/>
        <end position="40"/>
    </location>
</feature>
<dbReference type="EMBL" id="JAHQIW010003731">
    <property type="protein sequence ID" value="KAJ1359914.1"/>
    <property type="molecule type" value="Genomic_DNA"/>
</dbReference>
<proteinExistence type="predicted"/>
<evidence type="ECO:0000313" key="2">
    <source>
        <dbReference type="EMBL" id="KAJ1359914.1"/>
    </source>
</evidence>
<sequence>MGAMGKVDASESDTDGDDGKRERERLDIWGDRDMNDGETSSVEREIKMEVMEREIVCVKRYK</sequence>
<organism evidence="2 3">
    <name type="scientific">Parelaphostrongylus tenuis</name>
    <name type="common">Meningeal worm</name>
    <dbReference type="NCBI Taxonomy" id="148309"/>
    <lineage>
        <taxon>Eukaryota</taxon>
        <taxon>Metazoa</taxon>
        <taxon>Ecdysozoa</taxon>
        <taxon>Nematoda</taxon>
        <taxon>Chromadorea</taxon>
        <taxon>Rhabditida</taxon>
        <taxon>Rhabditina</taxon>
        <taxon>Rhabditomorpha</taxon>
        <taxon>Strongyloidea</taxon>
        <taxon>Metastrongylidae</taxon>
        <taxon>Parelaphostrongylus</taxon>
    </lineage>
</organism>
<accession>A0AAD5N4L9</accession>
<reference evidence="2" key="1">
    <citation type="submission" date="2021-06" db="EMBL/GenBank/DDBJ databases">
        <title>Parelaphostrongylus tenuis whole genome reference sequence.</title>
        <authorList>
            <person name="Garwood T.J."/>
            <person name="Larsen P.A."/>
            <person name="Fountain-Jones N.M."/>
            <person name="Garbe J.R."/>
            <person name="Macchietto M.G."/>
            <person name="Kania S.A."/>
            <person name="Gerhold R.W."/>
            <person name="Richards J.E."/>
            <person name="Wolf T.M."/>
        </authorList>
    </citation>
    <scope>NUCLEOTIDE SEQUENCE</scope>
    <source>
        <strain evidence="2">MNPRO001-30</strain>
        <tissue evidence="2">Meninges</tissue>
    </source>
</reference>
<protein>
    <submittedName>
        <fullName evidence="2">Uncharacterized protein</fullName>
    </submittedName>
</protein>
<feature type="region of interest" description="Disordered" evidence="1">
    <location>
        <begin position="1"/>
        <end position="40"/>
    </location>
</feature>